<evidence type="ECO:0000313" key="12">
    <source>
        <dbReference type="Proteomes" id="UP000031366"/>
    </source>
</evidence>
<feature type="transmembrane region" description="Helical" evidence="10">
    <location>
        <begin position="445"/>
        <end position="469"/>
    </location>
</feature>
<dbReference type="OrthoDB" id="9805788at2"/>
<comment type="caution">
    <text evidence="11">The sequence shown here is derived from an EMBL/GenBank/DDBJ whole genome shotgun (WGS) entry which is preliminary data.</text>
</comment>
<dbReference type="InterPro" id="IPR051085">
    <property type="entry name" value="MB_O-acyltransferase"/>
</dbReference>
<feature type="transmembrane region" description="Helical" evidence="10">
    <location>
        <begin position="6"/>
        <end position="24"/>
    </location>
</feature>
<evidence type="ECO:0000256" key="1">
    <source>
        <dbReference type="ARBA" id="ARBA00004651"/>
    </source>
</evidence>
<feature type="transmembrane region" description="Helical" evidence="10">
    <location>
        <begin position="358"/>
        <end position="375"/>
    </location>
</feature>
<dbReference type="GO" id="GO:0005886">
    <property type="term" value="C:plasma membrane"/>
    <property type="evidence" value="ECO:0007669"/>
    <property type="project" value="UniProtKB-SubCell"/>
</dbReference>
<dbReference type="PANTHER" id="PTHR13285:SF23">
    <property type="entry name" value="TEICHOIC ACID D-ALANYLTRANSFERASE"/>
    <property type="match status" value="1"/>
</dbReference>
<keyword evidence="7 9" id="KW-0472">Membrane</keyword>
<feature type="transmembrane region" description="Helical" evidence="10">
    <location>
        <begin position="411"/>
        <end position="433"/>
    </location>
</feature>
<dbReference type="InterPro" id="IPR024194">
    <property type="entry name" value="Ac/AlaTfrase_AlgI/DltB"/>
</dbReference>
<keyword evidence="8 9" id="KW-0012">Acyltransferase</keyword>
<gene>
    <name evidence="11" type="ORF">U732_1691</name>
</gene>
<organism evidence="11 12">
    <name type="scientific">Clostridium argentinense CDC 2741</name>
    <dbReference type="NCBI Taxonomy" id="1418104"/>
    <lineage>
        <taxon>Bacteria</taxon>
        <taxon>Bacillati</taxon>
        <taxon>Bacillota</taxon>
        <taxon>Clostridia</taxon>
        <taxon>Eubacteriales</taxon>
        <taxon>Clostridiaceae</taxon>
        <taxon>Clostridium</taxon>
    </lineage>
</organism>
<dbReference type="Pfam" id="PF03062">
    <property type="entry name" value="MBOAT"/>
    <property type="match status" value="1"/>
</dbReference>
<dbReference type="PIRSF" id="PIRSF500217">
    <property type="entry name" value="AlgI"/>
    <property type="match status" value="1"/>
</dbReference>
<evidence type="ECO:0000256" key="6">
    <source>
        <dbReference type="ARBA" id="ARBA00022989"/>
    </source>
</evidence>
<evidence type="ECO:0000256" key="8">
    <source>
        <dbReference type="ARBA" id="ARBA00023315"/>
    </source>
</evidence>
<evidence type="ECO:0000256" key="10">
    <source>
        <dbReference type="SAM" id="Phobius"/>
    </source>
</evidence>
<evidence type="ECO:0000256" key="2">
    <source>
        <dbReference type="ARBA" id="ARBA00010323"/>
    </source>
</evidence>
<dbReference type="GO" id="GO:0016746">
    <property type="term" value="F:acyltransferase activity"/>
    <property type="evidence" value="ECO:0007669"/>
    <property type="project" value="UniProtKB-KW"/>
</dbReference>
<dbReference type="InterPro" id="IPR004299">
    <property type="entry name" value="MBOAT_fam"/>
</dbReference>
<dbReference type="RefSeq" id="WP_039633507.1">
    <property type="nucleotide sequence ID" value="NZ_AYSO01000017.1"/>
</dbReference>
<keyword evidence="4 9" id="KW-0808">Transferase</keyword>
<keyword evidence="12" id="KW-1185">Reference proteome</keyword>
<dbReference type="PANTHER" id="PTHR13285">
    <property type="entry name" value="ACYLTRANSFERASE"/>
    <property type="match status" value="1"/>
</dbReference>
<evidence type="ECO:0000256" key="5">
    <source>
        <dbReference type="ARBA" id="ARBA00022692"/>
    </source>
</evidence>
<evidence type="ECO:0000313" key="11">
    <source>
        <dbReference type="EMBL" id="KIE46041.1"/>
    </source>
</evidence>
<keyword evidence="5 10" id="KW-0812">Transmembrane</keyword>
<feature type="transmembrane region" description="Helical" evidence="10">
    <location>
        <begin position="121"/>
        <end position="142"/>
    </location>
</feature>
<feature type="transmembrane region" description="Helical" evidence="10">
    <location>
        <begin position="53"/>
        <end position="70"/>
    </location>
</feature>
<dbReference type="STRING" id="29341.RSJ17_17060"/>
<dbReference type="AlphaFoldDB" id="A0A0C1R6D8"/>
<evidence type="ECO:0000256" key="7">
    <source>
        <dbReference type="ARBA" id="ARBA00023136"/>
    </source>
</evidence>
<dbReference type="InterPro" id="IPR028362">
    <property type="entry name" value="AlgI"/>
</dbReference>
<sequence length="471" mass="54692">MVFSSQIFIFVFLPITLLIYYTLGNLFPSKLLKNFISLFASLLFYAWGGIENLPLLGVCILINYIFGVLIDKLKDEKKLKKIVLIIGIILNLSLLFYYKYYGFAIENINSIFNAGFQYKEIILPIGISFFTFQGMSYIIDIYRNDANVNKNIFSVALYVSFFPQLIAGPIVKYKDIDNQIRERKETIEEFSYGIERFVIGLAKKVIIADTVAMIADTIFSLSSTGIDLPTAWLGAICYTFQIYFDFSGYSDMAIGLGHLFGFKFMENFNYPYISKSITEFWRRWHISLSTWFREYLYIPLGGNRTGNTYLNLFIVFLVTGLWHGASWNFVVWGIWHGVFIIIEKLINKKTWYVKIPSFIKRTITMFIVILGWVLFRANGLMEAIDYLSIMFGINKAATVTFEFSYFVNKSLVFWMFISIIGSLPIIHNIFKLYEDKKVFQIVKTIFIGVLLIIAIIFIVNSTYSPFIYFQF</sequence>
<evidence type="ECO:0000256" key="3">
    <source>
        <dbReference type="ARBA" id="ARBA00022475"/>
    </source>
</evidence>
<accession>A0A0C1R6D8</accession>
<name>A0A0C1R6D8_9CLOT</name>
<comment type="similarity">
    <text evidence="2 9">Belongs to the membrane-bound acyltransferase family.</text>
</comment>
<keyword evidence="3 9" id="KW-1003">Cell membrane</keyword>
<protein>
    <submittedName>
        <fullName evidence="11">MBOAT, membrane-bound O-acyltransferase family protein</fullName>
    </submittedName>
</protein>
<dbReference type="Proteomes" id="UP000031366">
    <property type="component" value="Unassembled WGS sequence"/>
</dbReference>
<dbReference type="GO" id="GO:0042121">
    <property type="term" value="P:alginic acid biosynthetic process"/>
    <property type="evidence" value="ECO:0007669"/>
    <property type="project" value="InterPro"/>
</dbReference>
<feature type="transmembrane region" description="Helical" evidence="10">
    <location>
        <begin position="82"/>
        <end position="101"/>
    </location>
</feature>
<comment type="subcellular location">
    <subcellularLocation>
        <location evidence="1">Cell membrane</location>
        <topology evidence="1">Multi-pass membrane protein</topology>
    </subcellularLocation>
</comment>
<evidence type="ECO:0000256" key="4">
    <source>
        <dbReference type="ARBA" id="ARBA00022679"/>
    </source>
</evidence>
<reference evidence="11 12" key="1">
    <citation type="journal article" date="2015" name="Infect. Genet. Evol.">
        <title>Genomic sequences of six botulinum neurotoxin-producing strains representing three clostridial species illustrate the mobility and diversity of botulinum neurotoxin genes.</title>
        <authorList>
            <person name="Smith T.J."/>
            <person name="Hill K.K."/>
            <person name="Xie G."/>
            <person name="Foley B.T."/>
            <person name="Williamson C.H."/>
            <person name="Foster J.T."/>
            <person name="Johnson S.L."/>
            <person name="Chertkov O."/>
            <person name="Teshima H."/>
            <person name="Gibbons H.S."/>
            <person name="Johnsky L.A."/>
            <person name="Karavis M.A."/>
            <person name="Smith L.A."/>
        </authorList>
    </citation>
    <scope>NUCLEOTIDE SEQUENCE [LARGE SCALE GENOMIC DNA]</scope>
    <source>
        <strain evidence="11 12">CDC 2741</strain>
    </source>
</reference>
<dbReference type="PIRSF" id="PIRSF016636">
    <property type="entry name" value="AlgI_DltB"/>
    <property type="match status" value="1"/>
</dbReference>
<proteinExistence type="inferred from homology"/>
<keyword evidence="6 10" id="KW-1133">Transmembrane helix</keyword>
<feature type="transmembrane region" description="Helical" evidence="10">
    <location>
        <begin position="329"/>
        <end position="346"/>
    </location>
</feature>
<evidence type="ECO:0000256" key="9">
    <source>
        <dbReference type="PIRNR" id="PIRNR016636"/>
    </source>
</evidence>
<dbReference type="EMBL" id="AYSO01000017">
    <property type="protein sequence ID" value="KIE46041.1"/>
    <property type="molecule type" value="Genomic_DNA"/>
</dbReference>